<protein>
    <recommendedName>
        <fullName evidence="7 8">Elongation factor P</fullName>
        <shortName evidence="7">EF-P</shortName>
    </recommendedName>
</protein>
<sequence length="189" mass="20984">MATVNVNDFRKGLKLEVEGEPYEIIEVNFVKPGKGQALYKTKLRNLLRGGILDRTFRSGDSLDAADIQKTTGQYLYRDGDSYVFMESQTFEQYALPTDSVADKMRFIQENAEVDLLLYNGNVIDMTPPQHMMLSVTYTEPAARGDTATNVTKPATVEGGAEVQVPAFIQEGNVIKIDTASGSYVERVKN</sequence>
<dbReference type="InterPro" id="IPR020599">
    <property type="entry name" value="Transl_elong_fac_P/YeiP"/>
</dbReference>
<dbReference type="Pfam" id="PF01132">
    <property type="entry name" value="EFP"/>
    <property type="match status" value="1"/>
</dbReference>
<dbReference type="PROSITE" id="PS01275">
    <property type="entry name" value="EFP"/>
    <property type="match status" value="1"/>
</dbReference>
<feature type="domain" description="Translation elongation factor P/YeiP central" evidence="11">
    <location>
        <begin position="69"/>
        <end position="123"/>
    </location>
</feature>
<dbReference type="Gene3D" id="2.40.50.140">
    <property type="entry name" value="Nucleic acid-binding proteins"/>
    <property type="match status" value="2"/>
</dbReference>
<dbReference type="Proteomes" id="UP000317318">
    <property type="component" value="Chromosome"/>
</dbReference>
<comment type="function">
    <text evidence="7">Involved in peptide bond synthesis. Stimulates efficient translation and peptide-bond synthesis on native or reconstituted 70S ribosomes in vitro. Probably functions indirectly by altering the affinity of the ribosome for aminoacyl-tRNA, thus increasing their reactivity as acceptors for peptidyl transferase.</text>
</comment>
<dbReference type="AlphaFoldDB" id="A0A517R050"/>
<evidence type="ECO:0000256" key="1">
    <source>
        <dbReference type="ARBA" id="ARBA00004496"/>
    </source>
</evidence>
<gene>
    <name evidence="7 12" type="primary">efp</name>
    <name evidence="12" type="ORF">Pan189_16490</name>
</gene>
<dbReference type="OrthoDB" id="9801844at2"/>
<evidence type="ECO:0000313" key="12">
    <source>
        <dbReference type="EMBL" id="QDT37276.1"/>
    </source>
</evidence>
<evidence type="ECO:0000256" key="8">
    <source>
        <dbReference type="NCBIfam" id="TIGR00038"/>
    </source>
</evidence>
<proteinExistence type="inferred from homology"/>
<dbReference type="PANTHER" id="PTHR30053:SF12">
    <property type="entry name" value="ELONGATION FACTOR P (EF-P) FAMILY PROTEIN"/>
    <property type="match status" value="1"/>
</dbReference>
<dbReference type="NCBIfam" id="TIGR00038">
    <property type="entry name" value="efp"/>
    <property type="match status" value="1"/>
</dbReference>
<dbReference type="FunFam" id="2.30.30.30:FF:000003">
    <property type="entry name" value="Elongation factor P"/>
    <property type="match status" value="1"/>
</dbReference>
<evidence type="ECO:0000256" key="6">
    <source>
        <dbReference type="ARBA" id="ARBA00022917"/>
    </source>
</evidence>
<dbReference type="InterPro" id="IPR011768">
    <property type="entry name" value="Transl_elongation_fac_P"/>
</dbReference>
<evidence type="ECO:0000256" key="2">
    <source>
        <dbReference type="ARBA" id="ARBA00004815"/>
    </source>
</evidence>
<dbReference type="InterPro" id="IPR013852">
    <property type="entry name" value="Transl_elong_P/YeiP_CS"/>
</dbReference>
<dbReference type="FunFam" id="2.40.50.140:FF:000009">
    <property type="entry name" value="Elongation factor P"/>
    <property type="match status" value="1"/>
</dbReference>
<evidence type="ECO:0000259" key="10">
    <source>
        <dbReference type="SMART" id="SM00841"/>
    </source>
</evidence>
<dbReference type="RefSeq" id="WP_145363407.1">
    <property type="nucleotide sequence ID" value="NZ_CP036268.1"/>
</dbReference>
<dbReference type="GO" id="GO:0003746">
    <property type="term" value="F:translation elongation factor activity"/>
    <property type="evidence" value="ECO:0007669"/>
    <property type="project" value="UniProtKB-UniRule"/>
</dbReference>
<comment type="subcellular location">
    <subcellularLocation>
        <location evidence="1 7">Cytoplasm</location>
    </subcellularLocation>
</comment>
<dbReference type="GO" id="GO:0005829">
    <property type="term" value="C:cytosol"/>
    <property type="evidence" value="ECO:0007669"/>
    <property type="project" value="UniProtKB-ARBA"/>
</dbReference>
<evidence type="ECO:0000313" key="13">
    <source>
        <dbReference type="Proteomes" id="UP000317318"/>
    </source>
</evidence>
<dbReference type="CDD" id="cd05794">
    <property type="entry name" value="S1_EF-P_repeat_2"/>
    <property type="match status" value="1"/>
</dbReference>
<dbReference type="InterPro" id="IPR014722">
    <property type="entry name" value="Rib_uL2_dom2"/>
</dbReference>
<dbReference type="FunFam" id="2.40.50.140:FF:000004">
    <property type="entry name" value="Elongation factor P"/>
    <property type="match status" value="1"/>
</dbReference>
<dbReference type="PANTHER" id="PTHR30053">
    <property type="entry name" value="ELONGATION FACTOR P"/>
    <property type="match status" value="1"/>
</dbReference>
<dbReference type="SUPFAM" id="SSF50249">
    <property type="entry name" value="Nucleic acid-binding proteins"/>
    <property type="match status" value="2"/>
</dbReference>
<keyword evidence="4 7" id="KW-0963">Cytoplasm</keyword>
<dbReference type="PIRSF" id="PIRSF005901">
    <property type="entry name" value="EF-P"/>
    <property type="match status" value="1"/>
</dbReference>
<organism evidence="12 13">
    <name type="scientific">Stratiformator vulcanicus</name>
    <dbReference type="NCBI Taxonomy" id="2527980"/>
    <lineage>
        <taxon>Bacteria</taxon>
        <taxon>Pseudomonadati</taxon>
        <taxon>Planctomycetota</taxon>
        <taxon>Planctomycetia</taxon>
        <taxon>Planctomycetales</taxon>
        <taxon>Planctomycetaceae</taxon>
        <taxon>Stratiformator</taxon>
    </lineage>
</organism>
<dbReference type="Pfam" id="PF09285">
    <property type="entry name" value="Elong-fact-P_C"/>
    <property type="match status" value="1"/>
</dbReference>
<dbReference type="CDD" id="cd04470">
    <property type="entry name" value="S1_EF-P_repeat_1"/>
    <property type="match status" value="1"/>
</dbReference>
<dbReference type="EMBL" id="CP036268">
    <property type="protein sequence ID" value="QDT37276.1"/>
    <property type="molecule type" value="Genomic_DNA"/>
</dbReference>
<comment type="similarity">
    <text evidence="3 7 9">Belongs to the elongation factor P family.</text>
</comment>
<reference evidence="12 13" key="1">
    <citation type="submission" date="2019-02" db="EMBL/GenBank/DDBJ databases">
        <title>Deep-cultivation of Planctomycetes and their phenomic and genomic characterization uncovers novel biology.</title>
        <authorList>
            <person name="Wiegand S."/>
            <person name="Jogler M."/>
            <person name="Boedeker C."/>
            <person name="Pinto D."/>
            <person name="Vollmers J."/>
            <person name="Rivas-Marin E."/>
            <person name="Kohn T."/>
            <person name="Peeters S.H."/>
            <person name="Heuer A."/>
            <person name="Rast P."/>
            <person name="Oberbeckmann S."/>
            <person name="Bunk B."/>
            <person name="Jeske O."/>
            <person name="Meyerdierks A."/>
            <person name="Storesund J.E."/>
            <person name="Kallscheuer N."/>
            <person name="Luecker S."/>
            <person name="Lage O.M."/>
            <person name="Pohl T."/>
            <person name="Merkel B.J."/>
            <person name="Hornburger P."/>
            <person name="Mueller R.-W."/>
            <person name="Bruemmer F."/>
            <person name="Labrenz M."/>
            <person name="Spormann A.M."/>
            <person name="Op den Camp H."/>
            <person name="Overmann J."/>
            <person name="Amann R."/>
            <person name="Jetten M.S.M."/>
            <person name="Mascher T."/>
            <person name="Medema M.H."/>
            <person name="Devos D.P."/>
            <person name="Kaster A.-K."/>
            <person name="Ovreas L."/>
            <person name="Rohde M."/>
            <person name="Galperin M.Y."/>
            <person name="Jogler C."/>
        </authorList>
    </citation>
    <scope>NUCLEOTIDE SEQUENCE [LARGE SCALE GENOMIC DNA]</scope>
    <source>
        <strain evidence="12 13">Pan189</strain>
    </source>
</reference>
<evidence type="ECO:0000256" key="9">
    <source>
        <dbReference type="RuleBase" id="RU004389"/>
    </source>
</evidence>
<comment type="pathway">
    <text evidence="2 7">Protein biosynthesis; polypeptide chain elongation.</text>
</comment>
<dbReference type="SMART" id="SM00841">
    <property type="entry name" value="Elong-fact-P_C"/>
    <property type="match status" value="1"/>
</dbReference>
<accession>A0A517R050</accession>
<keyword evidence="13" id="KW-1185">Reference proteome</keyword>
<dbReference type="HAMAP" id="MF_00141">
    <property type="entry name" value="EF_P"/>
    <property type="match status" value="1"/>
</dbReference>
<dbReference type="NCBIfam" id="NF001810">
    <property type="entry name" value="PRK00529.1"/>
    <property type="match status" value="1"/>
</dbReference>
<dbReference type="Pfam" id="PF08207">
    <property type="entry name" value="EFP_N"/>
    <property type="match status" value="1"/>
</dbReference>
<dbReference type="InterPro" id="IPR008991">
    <property type="entry name" value="Translation_prot_SH3-like_sf"/>
</dbReference>
<evidence type="ECO:0000256" key="3">
    <source>
        <dbReference type="ARBA" id="ARBA00009479"/>
    </source>
</evidence>
<evidence type="ECO:0000259" key="11">
    <source>
        <dbReference type="SMART" id="SM01185"/>
    </source>
</evidence>
<dbReference type="InterPro" id="IPR015365">
    <property type="entry name" value="Elong-fact-P_C"/>
</dbReference>
<keyword evidence="6 7" id="KW-0648">Protein biosynthesis</keyword>
<evidence type="ECO:0000256" key="5">
    <source>
        <dbReference type="ARBA" id="ARBA00022768"/>
    </source>
</evidence>
<evidence type="ECO:0000256" key="4">
    <source>
        <dbReference type="ARBA" id="ARBA00022490"/>
    </source>
</evidence>
<name>A0A517R050_9PLAN</name>
<keyword evidence="5 7" id="KW-0251">Elongation factor</keyword>
<dbReference type="InterPro" id="IPR013185">
    <property type="entry name" value="Transl_elong_KOW-like"/>
</dbReference>
<dbReference type="UniPathway" id="UPA00345"/>
<feature type="domain" description="Elongation factor P C-terminal" evidence="10">
    <location>
        <begin position="131"/>
        <end position="186"/>
    </location>
</feature>
<dbReference type="SUPFAM" id="SSF50104">
    <property type="entry name" value="Translation proteins SH3-like domain"/>
    <property type="match status" value="1"/>
</dbReference>
<dbReference type="KEGG" id="svp:Pan189_16490"/>
<dbReference type="InterPro" id="IPR001059">
    <property type="entry name" value="Transl_elong_P/YeiP_cen"/>
</dbReference>
<evidence type="ECO:0000256" key="7">
    <source>
        <dbReference type="HAMAP-Rule" id="MF_00141"/>
    </source>
</evidence>
<dbReference type="GO" id="GO:0043043">
    <property type="term" value="P:peptide biosynthetic process"/>
    <property type="evidence" value="ECO:0007669"/>
    <property type="project" value="InterPro"/>
</dbReference>
<dbReference type="Gene3D" id="2.30.30.30">
    <property type="match status" value="1"/>
</dbReference>
<dbReference type="SMART" id="SM01185">
    <property type="entry name" value="EFP"/>
    <property type="match status" value="1"/>
</dbReference>
<dbReference type="InterPro" id="IPR012340">
    <property type="entry name" value="NA-bd_OB-fold"/>
</dbReference>